<gene>
    <name evidence="1" type="ORF">C4F49_03085</name>
</gene>
<reference evidence="1" key="1">
    <citation type="submission" date="2018-02" db="EMBL/GenBank/DDBJ databases">
        <authorList>
            <person name="Vasarhelyi B.M."/>
            <person name="Deshmukh S."/>
            <person name="Balint B."/>
            <person name="Kukolya J."/>
        </authorList>
    </citation>
    <scope>NUCLEOTIDE SEQUENCE</scope>
    <source>
        <strain evidence="1">KB22</strain>
    </source>
</reference>
<accession>A0A928UST5</accession>
<keyword evidence="2" id="KW-1185">Reference proteome</keyword>
<proteinExistence type="predicted"/>
<dbReference type="EMBL" id="PRDK01000002">
    <property type="protein sequence ID" value="MBE8712666.1"/>
    <property type="molecule type" value="Genomic_DNA"/>
</dbReference>
<dbReference type="Proteomes" id="UP000616201">
    <property type="component" value="Unassembled WGS sequence"/>
</dbReference>
<evidence type="ECO:0000313" key="2">
    <source>
        <dbReference type="Proteomes" id="UP000616201"/>
    </source>
</evidence>
<organism evidence="1 2">
    <name type="scientific">Sphingobacterium hungaricum</name>
    <dbReference type="NCBI Taxonomy" id="2082723"/>
    <lineage>
        <taxon>Bacteria</taxon>
        <taxon>Pseudomonadati</taxon>
        <taxon>Bacteroidota</taxon>
        <taxon>Sphingobacteriia</taxon>
        <taxon>Sphingobacteriales</taxon>
        <taxon>Sphingobacteriaceae</taxon>
        <taxon>Sphingobacterium</taxon>
    </lineage>
</organism>
<comment type="caution">
    <text evidence="1">The sequence shown here is derived from an EMBL/GenBank/DDBJ whole genome shotgun (WGS) entry which is preliminary data.</text>
</comment>
<dbReference type="AlphaFoldDB" id="A0A928UST5"/>
<name>A0A928UST5_9SPHI</name>
<dbReference type="RefSeq" id="WP_196936575.1">
    <property type="nucleotide sequence ID" value="NZ_MU158698.1"/>
</dbReference>
<evidence type="ECO:0000313" key="1">
    <source>
        <dbReference type="EMBL" id="MBE8712666.1"/>
    </source>
</evidence>
<sequence length="82" mass="9502">MEIIKVISISFIQRVEPILATVSVITKKYGAYAFGIKFNNDMSDLLILHPDIDTQVDGSGNYTIVWDFYFNHKEEIDRNLLY</sequence>
<protein>
    <submittedName>
        <fullName evidence="1">Uncharacterized protein</fullName>
    </submittedName>
</protein>